<sequence length="54" mass="5809">MNISVVFIVYFKRKGLLGITNCSILDTENAIGVDSTAVGNRLGGNLKGFFLAEM</sequence>
<dbReference type="AlphaFoldDB" id="A0A397W502"/>
<protein>
    <submittedName>
        <fullName evidence="1">Uncharacterized protein</fullName>
    </submittedName>
</protein>
<organism evidence="1 2">
    <name type="scientific">Gigaspora rosea</name>
    <dbReference type="NCBI Taxonomy" id="44941"/>
    <lineage>
        <taxon>Eukaryota</taxon>
        <taxon>Fungi</taxon>
        <taxon>Fungi incertae sedis</taxon>
        <taxon>Mucoromycota</taxon>
        <taxon>Glomeromycotina</taxon>
        <taxon>Glomeromycetes</taxon>
        <taxon>Diversisporales</taxon>
        <taxon>Gigasporaceae</taxon>
        <taxon>Gigaspora</taxon>
    </lineage>
</organism>
<gene>
    <name evidence="1" type="ORF">C2G38_970392</name>
</gene>
<reference evidence="1 2" key="1">
    <citation type="submission" date="2018-06" db="EMBL/GenBank/DDBJ databases">
        <title>Comparative genomics reveals the genomic features of Rhizophagus irregularis, R. cerebriforme, R. diaphanum and Gigaspora rosea, and their symbiotic lifestyle signature.</title>
        <authorList>
            <person name="Morin E."/>
            <person name="San Clemente H."/>
            <person name="Chen E.C.H."/>
            <person name="De La Providencia I."/>
            <person name="Hainaut M."/>
            <person name="Kuo A."/>
            <person name="Kohler A."/>
            <person name="Murat C."/>
            <person name="Tang N."/>
            <person name="Roy S."/>
            <person name="Loubradou J."/>
            <person name="Henrissat B."/>
            <person name="Grigoriev I.V."/>
            <person name="Corradi N."/>
            <person name="Roux C."/>
            <person name="Martin F.M."/>
        </authorList>
    </citation>
    <scope>NUCLEOTIDE SEQUENCE [LARGE SCALE GENOMIC DNA]</scope>
    <source>
        <strain evidence="1 2">DAOM 194757</strain>
    </source>
</reference>
<dbReference type="EMBL" id="QKWP01000030">
    <property type="protein sequence ID" value="RIB29754.1"/>
    <property type="molecule type" value="Genomic_DNA"/>
</dbReference>
<accession>A0A397W502</accession>
<comment type="caution">
    <text evidence="1">The sequence shown here is derived from an EMBL/GenBank/DDBJ whole genome shotgun (WGS) entry which is preliminary data.</text>
</comment>
<evidence type="ECO:0000313" key="1">
    <source>
        <dbReference type="EMBL" id="RIB29754.1"/>
    </source>
</evidence>
<name>A0A397W502_9GLOM</name>
<proteinExistence type="predicted"/>
<dbReference type="Proteomes" id="UP000266673">
    <property type="component" value="Unassembled WGS sequence"/>
</dbReference>
<evidence type="ECO:0000313" key="2">
    <source>
        <dbReference type="Proteomes" id="UP000266673"/>
    </source>
</evidence>
<keyword evidence="2" id="KW-1185">Reference proteome</keyword>